<feature type="domain" description="ABC transporter" evidence="5">
    <location>
        <begin position="49"/>
        <end position="270"/>
    </location>
</feature>
<dbReference type="GO" id="GO:0016020">
    <property type="term" value="C:membrane"/>
    <property type="evidence" value="ECO:0007669"/>
    <property type="project" value="InterPro"/>
</dbReference>
<keyword evidence="4 6" id="KW-0067">ATP-binding</keyword>
<dbReference type="EMBL" id="CP051774">
    <property type="protein sequence ID" value="QJE94276.1"/>
    <property type="molecule type" value="Genomic_DNA"/>
</dbReference>
<dbReference type="InterPro" id="IPR003593">
    <property type="entry name" value="AAA+_ATPase"/>
</dbReference>
<keyword evidence="7" id="KW-1185">Reference proteome</keyword>
<dbReference type="PROSITE" id="PS50893">
    <property type="entry name" value="ABC_TRANSPORTER_2"/>
    <property type="match status" value="1"/>
</dbReference>
<accession>A0A858RBB0</accession>
<dbReference type="GO" id="GO:0140359">
    <property type="term" value="F:ABC-type transporter activity"/>
    <property type="evidence" value="ECO:0007669"/>
    <property type="project" value="InterPro"/>
</dbReference>
<evidence type="ECO:0000256" key="2">
    <source>
        <dbReference type="ARBA" id="ARBA00022448"/>
    </source>
</evidence>
<gene>
    <name evidence="6" type="ORF">HHL09_00235</name>
</gene>
<comment type="similarity">
    <text evidence="1">Belongs to the ABC transporter superfamily.</text>
</comment>
<dbReference type="SUPFAM" id="SSF52540">
    <property type="entry name" value="P-loop containing nucleoside triphosphate hydrolases"/>
    <property type="match status" value="1"/>
</dbReference>
<dbReference type="KEGG" id="luo:HHL09_00235"/>
<evidence type="ECO:0000313" key="7">
    <source>
        <dbReference type="Proteomes" id="UP000501812"/>
    </source>
</evidence>
<evidence type="ECO:0000256" key="1">
    <source>
        <dbReference type="ARBA" id="ARBA00005417"/>
    </source>
</evidence>
<sequence length="421" mass="46621">MSNDVVISVDKLSKRYLVGHEGPQERYHSLRDSLVRHGRNFARKTLDMARGRQIVQGDEVEEFWALKDVSFEVKRGEVLGIIGRNGAGKSTLLKILSRITEPSAGRVVLDGRVASLLEVGTGFHPELTGRENVFLNGAILGMSKAEIRRKFDEIVDFSGVEKFLDTPVKRYSSGMYVRLAFAVAAHLEPEILIVDEVLAVGDQEFQKKCLGKMQDVATAGRTVLLVSHNMASVQSLSTSCCLLERGHLQRFDDPQDAIDRYNQSYGAGSGSPKYSYPVKSIQMNDAATGVAGDTIPIGETANFLIELTEEFDCEHFDLVLAFKHPQRERVMSASTHHVGLKFSTTKGRSYNCRIQNLRLLPGEYMVEVIVRSPSATLASSVFPFRVTDQDIYSSGVVPNANFGIFAPEQAWSMITPTARQN</sequence>
<dbReference type="PANTHER" id="PTHR46743">
    <property type="entry name" value="TEICHOIC ACIDS EXPORT ATP-BINDING PROTEIN TAGH"/>
    <property type="match status" value="1"/>
</dbReference>
<dbReference type="GO" id="GO:0016887">
    <property type="term" value="F:ATP hydrolysis activity"/>
    <property type="evidence" value="ECO:0007669"/>
    <property type="project" value="InterPro"/>
</dbReference>
<dbReference type="SMART" id="SM00382">
    <property type="entry name" value="AAA"/>
    <property type="match status" value="1"/>
</dbReference>
<name>A0A858RBB0_9BACT</name>
<evidence type="ECO:0000259" key="5">
    <source>
        <dbReference type="PROSITE" id="PS50893"/>
    </source>
</evidence>
<organism evidence="6 7">
    <name type="scientific">Luteolibacter luteus</name>
    <dbReference type="NCBI Taxonomy" id="2728835"/>
    <lineage>
        <taxon>Bacteria</taxon>
        <taxon>Pseudomonadati</taxon>
        <taxon>Verrucomicrobiota</taxon>
        <taxon>Verrucomicrobiia</taxon>
        <taxon>Verrucomicrobiales</taxon>
        <taxon>Verrucomicrobiaceae</taxon>
        <taxon>Luteolibacter</taxon>
    </lineage>
</organism>
<dbReference type="InterPro" id="IPR027417">
    <property type="entry name" value="P-loop_NTPase"/>
</dbReference>
<dbReference type="GO" id="GO:0005524">
    <property type="term" value="F:ATP binding"/>
    <property type="evidence" value="ECO:0007669"/>
    <property type="project" value="UniProtKB-KW"/>
</dbReference>
<protein>
    <submittedName>
        <fullName evidence="6">ATP-binding cassette domain-containing protein</fullName>
    </submittedName>
</protein>
<reference evidence="6 7" key="1">
    <citation type="submission" date="2020-04" db="EMBL/GenBank/DDBJ databases">
        <title>Luteolibacter sp. G-1-1-1 isolated from soil.</title>
        <authorList>
            <person name="Dahal R.H."/>
        </authorList>
    </citation>
    <scope>NUCLEOTIDE SEQUENCE [LARGE SCALE GENOMIC DNA]</scope>
    <source>
        <strain evidence="6 7">G-1-1-1</strain>
    </source>
</reference>
<dbReference type="AlphaFoldDB" id="A0A858RBB0"/>
<dbReference type="RefSeq" id="WP_169452497.1">
    <property type="nucleotide sequence ID" value="NZ_CP051774.1"/>
</dbReference>
<proteinExistence type="inferred from homology"/>
<evidence type="ECO:0000256" key="3">
    <source>
        <dbReference type="ARBA" id="ARBA00022741"/>
    </source>
</evidence>
<dbReference type="Proteomes" id="UP000501812">
    <property type="component" value="Chromosome"/>
</dbReference>
<keyword evidence="3" id="KW-0547">Nucleotide-binding</keyword>
<dbReference type="CDD" id="cd03220">
    <property type="entry name" value="ABC_KpsT_Wzt"/>
    <property type="match status" value="1"/>
</dbReference>
<evidence type="ECO:0000256" key="4">
    <source>
        <dbReference type="ARBA" id="ARBA00022840"/>
    </source>
</evidence>
<keyword evidence="2" id="KW-0813">Transport</keyword>
<dbReference type="InterPro" id="IPR003439">
    <property type="entry name" value="ABC_transporter-like_ATP-bd"/>
</dbReference>
<dbReference type="InterPro" id="IPR050683">
    <property type="entry name" value="Bact_Polysacc_Export_ATP-bd"/>
</dbReference>
<dbReference type="InterPro" id="IPR015860">
    <property type="entry name" value="ABC_transpr_TagH-like"/>
</dbReference>
<dbReference type="Gene3D" id="3.40.50.300">
    <property type="entry name" value="P-loop containing nucleotide triphosphate hydrolases"/>
    <property type="match status" value="1"/>
</dbReference>
<evidence type="ECO:0000313" key="6">
    <source>
        <dbReference type="EMBL" id="QJE94276.1"/>
    </source>
</evidence>
<dbReference type="PANTHER" id="PTHR46743:SF2">
    <property type="entry name" value="TEICHOIC ACIDS EXPORT ATP-BINDING PROTEIN TAGH"/>
    <property type="match status" value="1"/>
</dbReference>
<dbReference type="Pfam" id="PF00005">
    <property type="entry name" value="ABC_tran"/>
    <property type="match status" value="1"/>
</dbReference>